<evidence type="ECO:0000313" key="2">
    <source>
        <dbReference type="EMBL" id="PAV80700.1"/>
    </source>
</evidence>
<gene>
    <name evidence="2" type="ORF">WR25_03306</name>
</gene>
<keyword evidence="3" id="KW-1185">Reference proteome</keyword>
<reference evidence="2 3" key="1">
    <citation type="journal article" date="2017" name="Curr. Biol.">
        <title>Genome architecture and evolution of a unichromosomal asexual nematode.</title>
        <authorList>
            <person name="Fradin H."/>
            <person name="Zegar C."/>
            <person name="Gutwein M."/>
            <person name="Lucas J."/>
            <person name="Kovtun M."/>
            <person name="Corcoran D."/>
            <person name="Baugh L.R."/>
            <person name="Kiontke K."/>
            <person name="Gunsalus K."/>
            <person name="Fitch D.H."/>
            <person name="Piano F."/>
        </authorList>
    </citation>
    <scope>NUCLEOTIDE SEQUENCE [LARGE SCALE GENOMIC DNA]</scope>
    <source>
        <strain evidence="2">PF1309</strain>
    </source>
</reference>
<dbReference type="AlphaFoldDB" id="A0A2A2L3J5"/>
<dbReference type="Proteomes" id="UP000218231">
    <property type="component" value="Unassembled WGS sequence"/>
</dbReference>
<feature type="transmembrane region" description="Helical" evidence="1">
    <location>
        <begin position="114"/>
        <end position="137"/>
    </location>
</feature>
<organism evidence="2 3">
    <name type="scientific">Diploscapter pachys</name>
    <dbReference type="NCBI Taxonomy" id="2018661"/>
    <lineage>
        <taxon>Eukaryota</taxon>
        <taxon>Metazoa</taxon>
        <taxon>Ecdysozoa</taxon>
        <taxon>Nematoda</taxon>
        <taxon>Chromadorea</taxon>
        <taxon>Rhabditida</taxon>
        <taxon>Rhabditina</taxon>
        <taxon>Rhabditomorpha</taxon>
        <taxon>Rhabditoidea</taxon>
        <taxon>Rhabditidae</taxon>
        <taxon>Diploscapter</taxon>
    </lineage>
</organism>
<keyword evidence="1" id="KW-0812">Transmembrane</keyword>
<feature type="transmembrane region" description="Helical" evidence="1">
    <location>
        <begin position="76"/>
        <end position="102"/>
    </location>
</feature>
<comment type="caution">
    <text evidence="2">The sequence shown here is derived from an EMBL/GenBank/DDBJ whole genome shotgun (WGS) entry which is preliminary data.</text>
</comment>
<protein>
    <submittedName>
        <fullName evidence="2">Uncharacterized protein</fullName>
    </submittedName>
</protein>
<name>A0A2A2L3J5_9BILA</name>
<accession>A0A2A2L3J5</accession>
<evidence type="ECO:0000256" key="1">
    <source>
        <dbReference type="SAM" id="Phobius"/>
    </source>
</evidence>
<keyword evidence="1" id="KW-0472">Membrane</keyword>
<sequence length="158" mass="17497">MQESRFCCCTSRHFLIIILSISLTGYVLNFFTAMGESNHSTKHKHPASFIIPIGLTIFFIIGACTRNTCLLMTQLVLSAIGTVCLILYSIVFVAGVVGVSIANQDNVDPEAKSVLIVFTMLLFLLSGLSILSTYLIYKVYQDAKQYNEVARQDPYINA</sequence>
<evidence type="ECO:0000313" key="3">
    <source>
        <dbReference type="Proteomes" id="UP000218231"/>
    </source>
</evidence>
<feature type="transmembrane region" description="Helical" evidence="1">
    <location>
        <begin position="46"/>
        <end position="64"/>
    </location>
</feature>
<proteinExistence type="predicted"/>
<keyword evidence="1" id="KW-1133">Transmembrane helix</keyword>
<feature type="transmembrane region" description="Helical" evidence="1">
    <location>
        <begin position="12"/>
        <end position="34"/>
    </location>
</feature>
<dbReference type="EMBL" id="LIAE01007228">
    <property type="protein sequence ID" value="PAV80700.1"/>
    <property type="molecule type" value="Genomic_DNA"/>
</dbReference>